<feature type="compositionally biased region" description="Low complexity" evidence="1">
    <location>
        <begin position="255"/>
        <end position="269"/>
    </location>
</feature>
<organism evidence="2 3">
    <name type="scientific">Dichomitus squalens (strain LYAD-421)</name>
    <name type="common">Western red white-rot fungus</name>
    <dbReference type="NCBI Taxonomy" id="732165"/>
    <lineage>
        <taxon>Eukaryota</taxon>
        <taxon>Fungi</taxon>
        <taxon>Dikarya</taxon>
        <taxon>Basidiomycota</taxon>
        <taxon>Agaricomycotina</taxon>
        <taxon>Agaricomycetes</taxon>
        <taxon>Polyporales</taxon>
        <taxon>Polyporaceae</taxon>
        <taxon>Dichomitus</taxon>
    </lineage>
</organism>
<dbReference type="Proteomes" id="UP000053319">
    <property type="component" value="Unassembled WGS sequence"/>
</dbReference>
<evidence type="ECO:0000313" key="2">
    <source>
        <dbReference type="EMBL" id="EJF61367.1"/>
    </source>
</evidence>
<reference evidence="2 3" key="1">
    <citation type="journal article" date="2012" name="Science">
        <title>The Paleozoic origin of enzymatic lignin decomposition reconstructed from 31 fungal genomes.</title>
        <authorList>
            <person name="Floudas D."/>
            <person name="Binder M."/>
            <person name="Riley R."/>
            <person name="Barry K."/>
            <person name="Blanchette R.A."/>
            <person name="Henrissat B."/>
            <person name="Martinez A.T."/>
            <person name="Otillar R."/>
            <person name="Spatafora J.W."/>
            <person name="Yadav J.S."/>
            <person name="Aerts A."/>
            <person name="Benoit I."/>
            <person name="Boyd A."/>
            <person name="Carlson A."/>
            <person name="Copeland A."/>
            <person name="Coutinho P.M."/>
            <person name="de Vries R.P."/>
            <person name="Ferreira P."/>
            <person name="Findley K."/>
            <person name="Foster B."/>
            <person name="Gaskell J."/>
            <person name="Glotzer D."/>
            <person name="Gorecki P."/>
            <person name="Heitman J."/>
            <person name="Hesse C."/>
            <person name="Hori C."/>
            <person name="Igarashi K."/>
            <person name="Jurgens J.A."/>
            <person name="Kallen N."/>
            <person name="Kersten P."/>
            <person name="Kohler A."/>
            <person name="Kuees U."/>
            <person name="Kumar T.K.A."/>
            <person name="Kuo A."/>
            <person name="LaButti K."/>
            <person name="Larrondo L.F."/>
            <person name="Lindquist E."/>
            <person name="Ling A."/>
            <person name="Lombard V."/>
            <person name="Lucas S."/>
            <person name="Lundell T."/>
            <person name="Martin R."/>
            <person name="McLaughlin D.J."/>
            <person name="Morgenstern I."/>
            <person name="Morin E."/>
            <person name="Murat C."/>
            <person name="Nagy L.G."/>
            <person name="Nolan M."/>
            <person name="Ohm R.A."/>
            <person name="Patyshakuliyeva A."/>
            <person name="Rokas A."/>
            <person name="Ruiz-Duenas F.J."/>
            <person name="Sabat G."/>
            <person name="Salamov A."/>
            <person name="Samejima M."/>
            <person name="Schmutz J."/>
            <person name="Slot J.C."/>
            <person name="St John F."/>
            <person name="Stenlid J."/>
            <person name="Sun H."/>
            <person name="Sun S."/>
            <person name="Syed K."/>
            <person name="Tsang A."/>
            <person name="Wiebenga A."/>
            <person name="Young D."/>
            <person name="Pisabarro A."/>
            <person name="Eastwood D.C."/>
            <person name="Martin F."/>
            <person name="Cullen D."/>
            <person name="Grigoriev I.V."/>
            <person name="Hibbett D.S."/>
        </authorList>
    </citation>
    <scope>NUCLEOTIDE SEQUENCE [LARGE SCALE GENOMIC DNA]</scope>
    <source>
        <strain evidence="2 3">LYAD-421 SS1</strain>
    </source>
</reference>
<proteinExistence type="predicted"/>
<gene>
    <name evidence="2" type="ORF">DICSQDRAFT_170126</name>
</gene>
<sequence>MPAPVRQFLKAVEEHEDADSSSDGAFDFADGDNLISLLDAFGINPSRAPSPGAPRKKRMAYSLLQLALAAAWEAYRLDTSDEAEEIMDEDSVGSIFLPVWDQYQDVCKVFWNARTSRTTRPTPEETQCAAPPTVFLPVDTTPDPPVLLAQAGTLRLPLEPAVNTKDMLPPQVPVLHTIVTKPSPRRNPKTSRAPRQRRQEQNGPLAPFRSSGWTRPRTPPLSAPPFFSPSPSICNTPLAAPRQSAGPSCSQWDDFATSSSGFSSARSRP</sequence>
<feature type="compositionally biased region" description="Basic residues" evidence="1">
    <location>
        <begin position="183"/>
        <end position="196"/>
    </location>
</feature>
<name>R7T2A0_DICSQ</name>
<feature type="compositionally biased region" description="Pro residues" evidence="1">
    <location>
        <begin position="217"/>
        <end position="228"/>
    </location>
</feature>
<protein>
    <submittedName>
        <fullName evidence="2">Uncharacterized protein</fullName>
    </submittedName>
</protein>
<dbReference type="RefSeq" id="XP_007365812.1">
    <property type="nucleotide sequence ID" value="XM_007365750.1"/>
</dbReference>
<dbReference type="EMBL" id="JH719410">
    <property type="protein sequence ID" value="EJF61367.1"/>
    <property type="molecule type" value="Genomic_DNA"/>
</dbReference>
<dbReference type="GeneID" id="18839111"/>
<dbReference type="HOGENOM" id="CLU_1034474_0_0_1"/>
<dbReference type="KEGG" id="dsq:DICSQDRAFT_170126"/>
<dbReference type="AlphaFoldDB" id="R7T2A0"/>
<accession>R7T2A0</accession>
<evidence type="ECO:0000256" key="1">
    <source>
        <dbReference type="SAM" id="MobiDB-lite"/>
    </source>
</evidence>
<feature type="region of interest" description="Disordered" evidence="1">
    <location>
        <begin position="176"/>
        <end position="269"/>
    </location>
</feature>
<evidence type="ECO:0000313" key="3">
    <source>
        <dbReference type="Proteomes" id="UP000053319"/>
    </source>
</evidence>